<dbReference type="InterPro" id="IPR001375">
    <property type="entry name" value="Peptidase_S9_cat"/>
</dbReference>
<dbReference type="InterPro" id="IPR011042">
    <property type="entry name" value="6-blade_b-propeller_TolB-like"/>
</dbReference>
<dbReference type="AlphaFoldDB" id="A0A2W5WUJ5"/>
<gene>
    <name evidence="4" type="ORF">DNL40_00675</name>
</gene>
<dbReference type="InterPro" id="IPR029058">
    <property type="entry name" value="AB_hydrolase_fold"/>
</dbReference>
<keyword evidence="2" id="KW-0645">Protease</keyword>
<reference evidence="4 5" key="1">
    <citation type="submission" date="2018-06" db="EMBL/GenBank/DDBJ databases">
        <title>Whole genome sequencing of a novel hydrocarbon degrading bacterial strain, PW21 isolated from oil contaminated produced water sample.</title>
        <authorList>
            <person name="Nagkirti P."/>
            <person name="Shaikh A."/>
            <person name="Gowdaman V."/>
            <person name="Engineer A.E."/>
            <person name="Dagar S."/>
            <person name="Dhakephalkar P.K."/>
        </authorList>
    </citation>
    <scope>NUCLEOTIDE SEQUENCE [LARGE SCALE GENOMIC DNA]</scope>
    <source>
        <strain evidence="4 5">PW21</strain>
    </source>
</reference>
<dbReference type="RefSeq" id="WP_111249311.1">
    <property type="nucleotide sequence ID" value="NZ_QKWH01000001.1"/>
</dbReference>
<feature type="domain" description="Peptidase S9 prolyl oligopeptidase catalytic" evidence="3">
    <location>
        <begin position="456"/>
        <end position="661"/>
    </location>
</feature>
<sequence>MRHTDLPLIRTVSTPTLHPSGDRAVVAVTRPDLDADAYVGQLWTVPLDGGRPRRTTRGFRDTTPRFSPDGTLLAFLRATPDGAPQLYVVDAAGGEPVQVTDRLLGVGDFRWSPDGARIAFTSREPEAGRYGSVEGVGAAAEPPRRITTWRYTQNGLGYHRDRPRHVFVVDVPDVTAEPVVQPVAGPGGPAEPRPAVPQARQLTTVPVDHGEIAFTPDGAALAVVAAVHPGAEDDLRDDVLLLRLDGDASVAVGPEADLTVEAVAFGAGGELYVLGSGVGPDGRDFVARNAALHVVEDGRVRRLTDPEELELFGPLVPTEQGVLAVAGVRGTQQLVRVAGDGAVTHLTSGDVLVEGAAAAGDAVVVAYADPGTYGDVAVLDAGAECGLRPLTDLSAPLREAGVVTPVELEVTGRDGYPVHGWVAVPDAAEHGEGPHPTLLMIHGGPYAAYGVGLFDETQVLVDAGYAVVYCNPRGSATYGQAHGRTIRQAMGTVDMHDVLDFLDGAVSADPRLDGSRVGILGGSYGGYLTAWTIAHEHRFAGAVVERGFLDPEAFFGTSDIGWYFGLEYVGDHAAAAAAVAAQSPQAVAHQVRTPTLVLHSDQDLRCPLSQAERYYATLKRHGVDTELVVFPGEDHELSRSGRPRHRAQRFEILLDWWDRKLPVTR</sequence>
<proteinExistence type="predicted"/>
<dbReference type="Proteomes" id="UP000248783">
    <property type="component" value="Unassembled WGS sequence"/>
</dbReference>
<dbReference type="Pfam" id="PF07676">
    <property type="entry name" value="PD40"/>
    <property type="match status" value="2"/>
</dbReference>
<dbReference type="Pfam" id="PF00326">
    <property type="entry name" value="Peptidase_S9"/>
    <property type="match status" value="1"/>
</dbReference>
<dbReference type="Gene3D" id="3.40.50.1820">
    <property type="entry name" value="alpha/beta hydrolase"/>
    <property type="match status" value="1"/>
</dbReference>
<keyword evidence="2" id="KW-0720">Serine protease</keyword>
<dbReference type="InterPro" id="IPR011659">
    <property type="entry name" value="WD40"/>
</dbReference>
<keyword evidence="1" id="KW-0378">Hydrolase</keyword>
<dbReference type="SUPFAM" id="SSF53474">
    <property type="entry name" value="alpha/beta-Hydrolases"/>
    <property type="match status" value="1"/>
</dbReference>
<evidence type="ECO:0000256" key="1">
    <source>
        <dbReference type="ARBA" id="ARBA00022801"/>
    </source>
</evidence>
<dbReference type="EMBL" id="QKWH01000001">
    <property type="protein sequence ID" value="PZR54947.1"/>
    <property type="molecule type" value="Genomic_DNA"/>
</dbReference>
<dbReference type="SUPFAM" id="SSF82171">
    <property type="entry name" value="DPP6 N-terminal domain-like"/>
    <property type="match status" value="1"/>
</dbReference>
<comment type="caution">
    <text evidence="4">The sequence shown here is derived from an EMBL/GenBank/DDBJ whole genome shotgun (WGS) entry which is preliminary data.</text>
</comment>
<evidence type="ECO:0000313" key="5">
    <source>
        <dbReference type="Proteomes" id="UP000248783"/>
    </source>
</evidence>
<dbReference type="PANTHER" id="PTHR42776">
    <property type="entry name" value="SERINE PEPTIDASE S9 FAMILY MEMBER"/>
    <property type="match status" value="1"/>
</dbReference>
<dbReference type="GO" id="GO:0004252">
    <property type="term" value="F:serine-type endopeptidase activity"/>
    <property type="evidence" value="ECO:0007669"/>
    <property type="project" value="TreeGrafter"/>
</dbReference>
<evidence type="ECO:0000259" key="3">
    <source>
        <dbReference type="Pfam" id="PF00326"/>
    </source>
</evidence>
<protein>
    <submittedName>
        <fullName evidence="4">S9 family peptidase</fullName>
    </submittedName>
</protein>
<keyword evidence="5" id="KW-1185">Reference proteome</keyword>
<dbReference type="PANTHER" id="PTHR42776:SF27">
    <property type="entry name" value="DIPEPTIDYL PEPTIDASE FAMILY MEMBER 6"/>
    <property type="match status" value="1"/>
</dbReference>
<name>A0A2W5WUJ5_9MICO</name>
<dbReference type="Gene3D" id="2.120.10.30">
    <property type="entry name" value="TolB, C-terminal domain"/>
    <property type="match status" value="1"/>
</dbReference>
<evidence type="ECO:0000256" key="2">
    <source>
        <dbReference type="ARBA" id="ARBA00022825"/>
    </source>
</evidence>
<dbReference type="GO" id="GO:0006508">
    <property type="term" value="P:proteolysis"/>
    <property type="evidence" value="ECO:0007669"/>
    <property type="project" value="InterPro"/>
</dbReference>
<evidence type="ECO:0000313" key="4">
    <source>
        <dbReference type="EMBL" id="PZR54947.1"/>
    </source>
</evidence>
<organism evidence="4 5">
    <name type="scientific">Xylanimonas oleitrophica</name>
    <dbReference type="NCBI Taxonomy" id="2607479"/>
    <lineage>
        <taxon>Bacteria</taxon>
        <taxon>Bacillati</taxon>
        <taxon>Actinomycetota</taxon>
        <taxon>Actinomycetes</taxon>
        <taxon>Micrococcales</taxon>
        <taxon>Promicromonosporaceae</taxon>
        <taxon>Xylanimonas</taxon>
    </lineage>
</organism>
<accession>A0A2W5WUJ5</accession>